<sequence length="277" mass="29104">MASSDKGKTVLRTVPPPLPSPATGSANPASSLQALWPYIAPALDHIFTGAVDDPARAPSIDVLVAASSTTSIVTTSSAPSTKTVAGSVQQMHSVAVPPLAYPARSSRNGCGASYEALRTWGWDPAGEPASRSAAEASAEAGSAPDRVIPVNTLALRRFRTEVVDPLLAAPKPKGKKKGKKKPGAEPRGRLARAVKALLEPAEEQENVQPPEEGQESAQPREAAQGSSSIIERVSDEERLRLVQDLANMLRAVGVRPDHLLRKKLDGYLLAHAASVKT</sequence>
<name>A0A550C863_9AGAR</name>
<protein>
    <submittedName>
        <fullName evidence="2">Uncharacterized protein</fullName>
    </submittedName>
</protein>
<reference evidence="2 3" key="1">
    <citation type="journal article" date="2019" name="New Phytol.">
        <title>Comparative genomics reveals unique wood-decay strategies and fruiting body development in the Schizophyllaceae.</title>
        <authorList>
            <person name="Almasi E."/>
            <person name="Sahu N."/>
            <person name="Krizsan K."/>
            <person name="Balint B."/>
            <person name="Kovacs G.M."/>
            <person name="Kiss B."/>
            <person name="Cseklye J."/>
            <person name="Drula E."/>
            <person name="Henrissat B."/>
            <person name="Nagy I."/>
            <person name="Chovatia M."/>
            <person name="Adam C."/>
            <person name="LaButti K."/>
            <person name="Lipzen A."/>
            <person name="Riley R."/>
            <person name="Grigoriev I.V."/>
            <person name="Nagy L.G."/>
        </authorList>
    </citation>
    <scope>NUCLEOTIDE SEQUENCE [LARGE SCALE GENOMIC DNA]</scope>
    <source>
        <strain evidence="2 3">NL-1724</strain>
    </source>
</reference>
<evidence type="ECO:0000313" key="3">
    <source>
        <dbReference type="Proteomes" id="UP000320762"/>
    </source>
</evidence>
<keyword evidence="3" id="KW-1185">Reference proteome</keyword>
<dbReference type="OrthoDB" id="27073at2759"/>
<organism evidence="2 3">
    <name type="scientific">Schizophyllum amplum</name>
    <dbReference type="NCBI Taxonomy" id="97359"/>
    <lineage>
        <taxon>Eukaryota</taxon>
        <taxon>Fungi</taxon>
        <taxon>Dikarya</taxon>
        <taxon>Basidiomycota</taxon>
        <taxon>Agaricomycotina</taxon>
        <taxon>Agaricomycetes</taxon>
        <taxon>Agaricomycetidae</taxon>
        <taxon>Agaricales</taxon>
        <taxon>Schizophyllaceae</taxon>
        <taxon>Schizophyllum</taxon>
    </lineage>
</organism>
<dbReference type="Proteomes" id="UP000320762">
    <property type="component" value="Unassembled WGS sequence"/>
</dbReference>
<evidence type="ECO:0000256" key="1">
    <source>
        <dbReference type="SAM" id="MobiDB-lite"/>
    </source>
</evidence>
<gene>
    <name evidence="2" type="ORF">BD626DRAFT_571369</name>
</gene>
<comment type="caution">
    <text evidence="2">The sequence shown here is derived from an EMBL/GenBank/DDBJ whole genome shotgun (WGS) entry which is preliminary data.</text>
</comment>
<accession>A0A550C863</accession>
<feature type="compositionally biased region" description="Basic residues" evidence="1">
    <location>
        <begin position="172"/>
        <end position="181"/>
    </location>
</feature>
<dbReference type="EMBL" id="VDMD01000019">
    <property type="protein sequence ID" value="TRM60991.1"/>
    <property type="molecule type" value="Genomic_DNA"/>
</dbReference>
<evidence type="ECO:0000313" key="2">
    <source>
        <dbReference type="EMBL" id="TRM60991.1"/>
    </source>
</evidence>
<proteinExistence type="predicted"/>
<dbReference type="AlphaFoldDB" id="A0A550C863"/>
<feature type="region of interest" description="Disordered" evidence="1">
    <location>
        <begin position="166"/>
        <end position="230"/>
    </location>
</feature>
<feature type="region of interest" description="Disordered" evidence="1">
    <location>
        <begin position="1"/>
        <end position="28"/>
    </location>
</feature>